<organism evidence="3 4">
    <name type="scientific">Ligilactobacillus araffinosus DSM 20653</name>
    <dbReference type="NCBI Taxonomy" id="1423820"/>
    <lineage>
        <taxon>Bacteria</taxon>
        <taxon>Bacillati</taxon>
        <taxon>Bacillota</taxon>
        <taxon>Bacilli</taxon>
        <taxon>Lactobacillales</taxon>
        <taxon>Lactobacillaceae</taxon>
        <taxon>Ligilactobacillus</taxon>
    </lineage>
</organism>
<accession>A0A0R1ZEJ8</accession>
<protein>
    <recommendedName>
        <fullName evidence="5">Lipoprotein</fullName>
    </recommendedName>
</protein>
<feature type="region of interest" description="Disordered" evidence="1">
    <location>
        <begin position="24"/>
        <end position="90"/>
    </location>
</feature>
<dbReference type="EMBL" id="AYYZ01000005">
    <property type="protein sequence ID" value="KRM53239.1"/>
    <property type="molecule type" value="Genomic_DNA"/>
</dbReference>
<dbReference type="AlphaFoldDB" id="A0A0R1ZEJ8"/>
<dbReference type="PROSITE" id="PS51257">
    <property type="entry name" value="PROKAR_LIPOPROTEIN"/>
    <property type="match status" value="1"/>
</dbReference>
<feature type="signal peptide" evidence="2">
    <location>
        <begin position="1"/>
        <end position="22"/>
    </location>
</feature>
<evidence type="ECO:0008006" key="5">
    <source>
        <dbReference type="Google" id="ProtNLM"/>
    </source>
</evidence>
<feature type="compositionally biased region" description="Polar residues" evidence="1">
    <location>
        <begin position="50"/>
        <end position="90"/>
    </location>
</feature>
<sequence>MSVMKMKKTSLLVVTGMALILAGCGNRSTSTNSKKADNTPKTEAVKRSENQTAADQSTANVSAVATRNNSQTNQQPTAQKNQASTNAQTKEFNDQAQATSYVTNQPGYTPGNQQGLPTVNLGYGITGTLNSGAGQQMLQWNEGNWSFTVRASAVQGQDPTPTAKQIVSELENVYLPAPQNHGVGTFDIATNTYTLTWQKNNKVYSVNGNSPSDVISKAVNAGKNE</sequence>
<evidence type="ECO:0000313" key="4">
    <source>
        <dbReference type="Proteomes" id="UP000051291"/>
    </source>
</evidence>
<reference evidence="3 4" key="1">
    <citation type="journal article" date="2015" name="Genome Announc.">
        <title>Expanding the biotechnology potential of lactobacilli through comparative genomics of 213 strains and associated genera.</title>
        <authorList>
            <person name="Sun Z."/>
            <person name="Harris H.M."/>
            <person name="McCann A."/>
            <person name="Guo C."/>
            <person name="Argimon S."/>
            <person name="Zhang W."/>
            <person name="Yang X."/>
            <person name="Jeffery I.B."/>
            <person name="Cooney J.C."/>
            <person name="Kagawa T.F."/>
            <person name="Liu W."/>
            <person name="Song Y."/>
            <person name="Salvetti E."/>
            <person name="Wrobel A."/>
            <person name="Rasinkangas P."/>
            <person name="Parkhill J."/>
            <person name="Rea M.C."/>
            <person name="O'Sullivan O."/>
            <person name="Ritari J."/>
            <person name="Douillard F.P."/>
            <person name="Paul Ross R."/>
            <person name="Yang R."/>
            <person name="Briner A.E."/>
            <person name="Felis G.E."/>
            <person name="de Vos W.M."/>
            <person name="Barrangou R."/>
            <person name="Klaenhammer T.R."/>
            <person name="Caufield P.W."/>
            <person name="Cui Y."/>
            <person name="Zhang H."/>
            <person name="O'Toole P.W."/>
        </authorList>
    </citation>
    <scope>NUCLEOTIDE SEQUENCE [LARGE SCALE GENOMIC DNA]</scope>
    <source>
        <strain evidence="3 4">DSM 20653</strain>
    </source>
</reference>
<evidence type="ECO:0000256" key="1">
    <source>
        <dbReference type="SAM" id="MobiDB-lite"/>
    </source>
</evidence>
<dbReference type="Proteomes" id="UP000051291">
    <property type="component" value="Unassembled WGS sequence"/>
</dbReference>
<gene>
    <name evidence="3" type="ORF">FC64_GL000810</name>
</gene>
<evidence type="ECO:0000313" key="3">
    <source>
        <dbReference type="EMBL" id="KRM53239.1"/>
    </source>
</evidence>
<keyword evidence="4" id="KW-1185">Reference proteome</keyword>
<keyword evidence="2" id="KW-0732">Signal</keyword>
<evidence type="ECO:0000256" key="2">
    <source>
        <dbReference type="SAM" id="SignalP"/>
    </source>
</evidence>
<name>A0A0R1ZEJ8_9LACO</name>
<comment type="caution">
    <text evidence="3">The sequence shown here is derived from an EMBL/GenBank/DDBJ whole genome shotgun (WGS) entry which is preliminary data.</text>
</comment>
<proteinExistence type="predicted"/>
<feature type="compositionally biased region" description="Basic and acidic residues" evidence="1">
    <location>
        <begin position="34"/>
        <end position="49"/>
    </location>
</feature>
<dbReference type="STRING" id="1423820.FC64_GL000810"/>
<feature type="chain" id="PRO_5039186170" description="Lipoprotein" evidence="2">
    <location>
        <begin position="23"/>
        <end position="225"/>
    </location>
</feature>
<dbReference type="PATRIC" id="fig|1423820.4.peg.827"/>